<gene>
    <name evidence="1" type="ORF">F383_03888</name>
</gene>
<dbReference type="Proteomes" id="UP000032142">
    <property type="component" value="Unassembled WGS sequence"/>
</dbReference>
<dbReference type="EMBL" id="KN397584">
    <property type="protein sequence ID" value="KHG12400.1"/>
    <property type="molecule type" value="Genomic_DNA"/>
</dbReference>
<proteinExistence type="predicted"/>
<name>A0A0B0NHU0_GOSAR</name>
<accession>A0A0B0NHU0</accession>
<organism evidence="1 2">
    <name type="scientific">Gossypium arboreum</name>
    <name type="common">Tree cotton</name>
    <name type="synonym">Gossypium nanking</name>
    <dbReference type="NCBI Taxonomy" id="29729"/>
    <lineage>
        <taxon>Eukaryota</taxon>
        <taxon>Viridiplantae</taxon>
        <taxon>Streptophyta</taxon>
        <taxon>Embryophyta</taxon>
        <taxon>Tracheophyta</taxon>
        <taxon>Spermatophyta</taxon>
        <taxon>Magnoliopsida</taxon>
        <taxon>eudicotyledons</taxon>
        <taxon>Gunneridae</taxon>
        <taxon>Pentapetalae</taxon>
        <taxon>rosids</taxon>
        <taxon>malvids</taxon>
        <taxon>Malvales</taxon>
        <taxon>Malvaceae</taxon>
        <taxon>Malvoideae</taxon>
        <taxon>Gossypium</taxon>
    </lineage>
</organism>
<keyword evidence="2" id="KW-1185">Reference proteome</keyword>
<sequence>MFKLSTARLYRRSKALQWYGERGSKCKDVGRAIRESRGRVWGVRWWLLMAAAQGK</sequence>
<dbReference type="AlphaFoldDB" id="A0A0B0NHU0"/>
<protein>
    <submittedName>
        <fullName evidence="1">Zinc finger protein</fullName>
    </submittedName>
</protein>
<reference evidence="2" key="1">
    <citation type="submission" date="2014-09" db="EMBL/GenBank/DDBJ databases">
        <authorList>
            <person name="Mudge J."/>
            <person name="Ramaraj T."/>
            <person name="Lindquist I.E."/>
            <person name="Bharti A.K."/>
            <person name="Sundararajan A."/>
            <person name="Cameron C.T."/>
            <person name="Woodward J.E."/>
            <person name="May G.D."/>
            <person name="Brubaker C."/>
            <person name="Broadhvest J."/>
            <person name="Wilkins T.A."/>
        </authorList>
    </citation>
    <scope>NUCLEOTIDE SEQUENCE</scope>
    <source>
        <strain evidence="2">cv. AKA8401</strain>
    </source>
</reference>
<evidence type="ECO:0000313" key="1">
    <source>
        <dbReference type="EMBL" id="KHG12400.1"/>
    </source>
</evidence>
<evidence type="ECO:0000313" key="2">
    <source>
        <dbReference type="Proteomes" id="UP000032142"/>
    </source>
</evidence>